<keyword evidence="1" id="KW-0472">Membrane</keyword>
<dbReference type="OrthoDB" id="2893339at2759"/>
<comment type="caution">
    <text evidence="2">The sequence shown here is derived from an EMBL/GenBank/DDBJ whole genome shotgun (WGS) entry which is preliminary data.</text>
</comment>
<reference evidence="2" key="1">
    <citation type="submission" date="2022-06" db="EMBL/GenBank/DDBJ databases">
        <title>Genome Sequence of Candolleomyces eurysporus.</title>
        <authorList>
            <person name="Buettner E."/>
        </authorList>
    </citation>
    <scope>NUCLEOTIDE SEQUENCE</scope>
    <source>
        <strain evidence="2">VTCC 930004</strain>
    </source>
</reference>
<protein>
    <submittedName>
        <fullName evidence="2">Uncharacterized protein</fullName>
    </submittedName>
</protein>
<name>A0A9W8M9V4_9AGAR</name>
<evidence type="ECO:0000256" key="1">
    <source>
        <dbReference type="SAM" id="Phobius"/>
    </source>
</evidence>
<proteinExistence type="predicted"/>
<dbReference type="AlphaFoldDB" id="A0A9W8M9V4"/>
<keyword evidence="3" id="KW-1185">Reference proteome</keyword>
<accession>A0A9W8M9V4</accession>
<feature type="transmembrane region" description="Helical" evidence="1">
    <location>
        <begin position="12"/>
        <end position="34"/>
    </location>
</feature>
<keyword evidence="1" id="KW-0812">Transmembrane</keyword>
<sequence>MTPQWFNDHPYFINLLPLLTAVANLVICGDWMYLDWELLTPEWRIALYDLMARPQISCLKLWGIININLVPFAHFGHLNKLFLKQVKIVPDTSLKDGAPFPLALQPSSARSKKIQSLRVGACGEALALLLSTKNNGGSFDLSHITDLSLGAFYFGEEKMADPWILLLDLCCKNLQKYRIIHEVFRMASLDITPFHPSLLDLQRFPNLVDFSILLDFGGFAHDDSFPMPQVLAAFDGLSKSSDPIRLTTIKIEFNFDVPDATDSLYSFVTEEEFWGNLDEVLARPAFSRLRELWIDFYFGNNVLHDEDWPTTSGLITSQMPESHRKGILKLTTDFVPD</sequence>
<evidence type="ECO:0000313" key="2">
    <source>
        <dbReference type="EMBL" id="KAJ2924170.1"/>
    </source>
</evidence>
<dbReference type="Proteomes" id="UP001140091">
    <property type="component" value="Unassembled WGS sequence"/>
</dbReference>
<dbReference type="EMBL" id="JANBPK010001241">
    <property type="protein sequence ID" value="KAJ2924170.1"/>
    <property type="molecule type" value="Genomic_DNA"/>
</dbReference>
<keyword evidence="1" id="KW-1133">Transmembrane helix</keyword>
<organism evidence="2 3">
    <name type="scientific">Candolleomyces eurysporus</name>
    <dbReference type="NCBI Taxonomy" id="2828524"/>
    <lineage>
        <taxon>Eukaryota</taxon>
        <taxon>Fungi</taxon>
        <taxon>Dikarya</taxon>
        <taxon>Basidiomycota</taxon>
        <taxon>Agaricomycotina</taxon>
        <taxon>Agaricomycetes</taxon>
        <taxon>Agaricomycetidae</taxon>
        <taxon>Agaricales</taxon>
        <taxon>Agaricineae</taxon>
        <taxon>Psathyrellaceae</taxon>
        <taxon>Candolleomyces</taxon>
    </lineage>
</organism>
<evidence type="ECO:0000313" key="3">
    <source>
        <dbReference type="Proteomes" id="UP001140091"/>
    </source>
</evidence>
<feature type="non-terminal residue" evidence="2">
    <location>
        <position position="1"/>
    </location>
</feature>
<gene>
    <name evidence="2" type="ORF">H1R20_g12923</name>
</gene>